<keyword evidence="3" id="KW-0472">Membrane</keyword>
<evidence type="ECO:0000313" key="6">
    <source>
        <dbReference type="Proteomes" id="UP000000440"/>
    </source>
</evidence>
<proteinExistence type="predicted"/>
<dbReference type="eggNOG" id="COG1647">
    <property type="taxonomic scope" value="Bacteria"/>
</dbReference>
<accession>Q8DK77</accession>
<organism evidence="5 6">
    <name type="scientific">Thermosynechococcus vestitus (strain NIES-2133 / IAM M-273 / BP-1)</name>
    <dbReference type="NCBI Taxonomy" id="197221"/>
    <lineage>
        <taxon>Bacteria</taxon>
        <taxon>Bacillati</taxon>
        <taxon>Cyanobacteriota</taxon>
        <taxon>Cyanophyceae</taxon>
        <taxon>Acaryochloridales</taxon>
        <taxon>Thermosynechococcaceae</taxon>
        <taxon>Thermosynechococcus</taxon>
    </lineage>
</organism>
<feature type="site" description="Important for substrate specificity" evidence="2">
    <location>
        <position position="175"/>
    </location>
</feature>
<feature type="active site" description="Nucleophile" evidence="1">
    <location>
        <position position="117"/>
    </location>
</feature>
<dbReference type="PIRSF" id="PIRSF017388">
    <property type="entry name" value="Esterase_lipase"/>
    <property type="match status" value="1"/>
</dbReference>
<dbReference type="SUPFAM" id="SSF53474">
    <property type="entry name" value="alpha/beta-Hydrolases"/>
    <property type="match status" value="1"/>
</dbReference>
<dbReference type="AlphaFoldDB" id="Q8DK77"/>
<feature type="active site" description="Charge relay system" evidence="1">
    <location>
        <position position="227"/>
    </location>
</feature>
<name>Q8DK77_THEVB</name>
<dbReference type="Pfam" id="PF12146">
    <property type="entry name" value="Hydrolase_4"/>
    <property type="match status" value="1"/>
</dbReference>
<protein>
    <submittedName>
        <fullName evidence="5">Carboxylesterase</fullName>
    </submittedName>
</protein>
<evidence type="ECO:0000313" key="5">
    <source>
        <dbReference type="EMBL" id="BAC08541.1"/>
    </source>
</evidence>
<dbReference type="InterPro" id="IPR029058">
    <property type="entry name" value="AB_hydrolase_fold"/>
</dbReference>
<dbReference type="InterPro" id="IPR012354">
    <property type="entry name" value="Esterase_lipase"/>
</dbReference>
<evidence type="ECO:0000256" key="3">
    <source>
        <dbReference type="SAM" id="Phobius"/>
    </source>
</evidence>
<dbReference type="STRING" id="197221.gene:10747581"/>
<dbReference type="PANTHER" id="PTHR11614">
    <property type="entry name" value="PHOSPHOLIPASE-RELATED"/>
    <property type="match status" value="1"/>
</dbReference>
<dbReference type="EnsemblBacteria" id="BAC08541">
    <property type="protein sequence ID" value="BAC08541"/>
    <property type="gene ID" value="BAC08541"/>
</dbReference>
<evidence type="ECO:0000259" key="4">
    <source>
        <dbReference type="Pfam" id="PF12146"/>
    </source>
</evidence>
<feature type="domain" description="Serine aminopeptidase S33" evidence="4">
    <location>
        <begin position="41"/>
        <end position="262"/>
    </location>
</feature>
<dbReference type="Gene3D" id="3.40.50.1820">
    <property type="entry name" value="alpha/beta hydrolase"/>
    <property type="match status" value="1"/>
</dbReference>
<keyword evidence="3" id="KW-1133">Transmembrane helix</keyword>
<dbReference type="GO" id="GO:0052689">
    <property type="term" value="F:carboxylic ester hydrolase activity"/>
    <property type="evidence" value="ECO:0007669"/>
    <property type="project" value="InterPro"/>
</dbReference>
<dbReference type="KEGG" id="tel:tll0989"/>
<dbReference type="EMBL" id="BA000039">
    <property type="protein sequence ID" value="BAC08541.1"/>
    <property type="molecule type" value="Genomic_DNA"/>
</dbReference>
<feature type="active site" description="Charge relay system" evidence="1">
    <location>
        <position position="257"/>
    </location>
</feature>
<keyword evidence="3" id="KW-0812">Transmembrane</keyword>
<dbReference type="InterPro" id="IPR051044">
    <property type="entry name" value="MAG_DAG_Lipase"/>
</dbReference>
<dbReference type="Proteomes" id="UP000000440">
    <property type="component" value="Chromosome"/>
</dbReference>
<reference evidence="5 6" key="1">
    <citation type="journal article" date="2002" name="DNA Res.">
        <title>Complete genome structure of the thermophilic cyanobacterium Thermosynechococcus elongatus BP-1.</title>
        <authorList>
            <person name="Nakamura Y."/>
            <person name="Kaneko T."/>
            <person name="Sato S."/>
            <person name="Ikeuchi M."/>
            <person name="Katoh H."/>
            <person name="Sasamoto S."/>
            <person name="Watanabe A."/>
            <person name="Iriguchi M."/>
            <person name="Kawashima K."/>
            <person name="Kimura T."/>
            <person name="Kishida Y."/>
            <person name="Kiyokawa C."/>
            <person name="Kohara M."/>
            <person name="Matsumoto M."/>
            <person name="Matsuno A."/>
            <person name="Nakazaki N."/>
            <person name="Shimpo S."/>
            <person name="Sugimoto M."/>
            <person name="Takeuchi C."/>
            <person name="Yamada M."/>
            <person name="Tabata S."/>
        </authorList>
    </citation>
    <scope>NUCLEOTIDE SEQUENCE [LARGE SCALE GENOMIC DNA]</scope>
    <source>
        <strain evidence="6">IAM M-273 / NIES-2133 / BP-1</strain>
    </source>
</reference>
<feature type="transmembrane region" description="Helical" evidence="3">
    <location>
        <begin position="12"/>
        <end position="34"/>
    </location>
</feature>
<keyword evidence="6" id="KW-1185">Reference proteome</keyword>
<evidence type="ECO:0000256" key="2">
    <source>
        <dbReference type="PIRSR" id="PIRSR017388-3"/>
    </source>
</evidence>
<dbReference type="InterPro" id="IPR022742">
    <property type="entry name" value="Hydrolase_4"/>
</dbReference>
<evidence type="ECO:0000256" key="1">
    <source>
        <dbReference type="PIRSR" id="PIRSR017388-1"/>
    </source>
</evidence>
<dbReference type="ESTHER" id="theeb-TLL0989">
    <property type="family name" value="CarbLipBact_2"/>
</dbReference>
<gene>
    <name evidence="5" type="ordered locus">tll0989</name>
</gene>
<sequence>MNAASSTSSDRGRFFMVVAWSRALVSLVNLPFFYGHGAGDRACLLLHGLGGGAYELQLLGEVLYETGWTVQGILYPGHDRPSAQMPASTWLQWYEAVVTAFQALQESYSTVVVVGFSTGGTLALHLAYHYSVDALVLLAPFLRIYRPWFFPVRPETLVQSLGRWIPWVPRRSLPIRDRPLRQAAEEACFFKSFNLQAVGSALDLIAQVEQELPMITTPTLILQSRADTIVDPQGAQRIYENLGSSDKELHWLKDSDHLLPLDVERGQVFTKVVAFLGR</sequence>